<accession>A0A9P4YBQ3</accession>
<evidence type="ECO:0000313" key="2">
    <source>
        <dbReference type="Proteomes" id="UP000803844"/>
    </source>
</evidence>
<keyword evidence="2" id="KW-1185">Reference proteome</keyword>
<name>A0A9P4YBQ3_CRYP1</name>
<dbReference type="GeneID" id="63842165"/>
<reference evidence="1" key="1">
    <citation type="journal article" date="2020" name="Phytopathology">
        <title>Genome sequence of the chestnut blight fungus Cryphonectria parasitica EP155: A fundamental resource for an archetypical invasive plant pathogen.</title>
        <authorList>
            <person name="Crouch J.A."/>
            <person name="Dawe A."/>
            <person name="Aerts A."/>
            <person name="Barry K."/>
            <person name="Churchill A.C.L."/>
            <person name="Grimwood J."/>
            <person name="Hillman B."/>
            <person name="Milgroom M.G."/>
            <person name="Pangilinan J."/>
            <person name="Smith M."/>
            <person name="Salamov A."/>
            <person name="Schmutz J."/>
            <person name="Yadav J."/>
            <person name="Grigoriev I.V."/>
            <person name="Nuss D."/>
        </authorList>
    </citation>
    <scope>NUCLEOTIDE SEQUENCE</scope>
    <source>
        <strain evidence="1">EP155</strain>
    </source>
</reference>
<organism evidence="1 2">
    <name type="scientific">Cryphonectria parasitica (strain ATCC 38755 / EP155)</name>
    <dbReference type="NCBI Taxonomy" id="660469"/>
    <lineage>
        <taxon>Eukaryota</taxon>
        <taxon>Fungi</taxon>
        <taxon>Dikarya</taxon>
        <taxon>Ascomycota</taxon>
        <taxon>Pezizomycotina</taxon>
        <taxon>Sordariomycetes</taxon>
        <taxon>Sordariomycetidae</taxon>
        <taxon>Diaporthales</taxon>
        <taxon>Cryphonectriaceae</taxon>
        <taxon>Cryphonectria-Endothia species complex</taxon>
        <taxon>Cryphonectria</taxon>
    </lineage>
</organism>
<dbReference type="AlphaFoldDB" id="A0A9P4YBQ3"/>
<feature type="non-terminal residue" evidence="1">
    <location>
        <position position="98"/>
    </location>
</feature>
<comment type="caution">
    <text evidence="1">The sequence shown here is derived from an EMBL/GenBank/DDBJ whole genome shotgun (WGS) entry which is preliminary data.</text>
</comment>
<dbReference type="Proteomes" id="UP000803844">
    <property type="component" value="Unassembled WGS sequence"/>
</dbReference>
<dbReference type="RefSeq" id="XP_040781595.1">
    <property type="nucleotide sequence ID" value="XM_040925036.1"/>
</dbReference>
<gene>
    <name evidence="1" type="ORF">M406DRAFT_67019</name>
</gene>
<sequence>MPPKKLYFSKGFVDPQDRQPGEDSLLAEGFDWPAIRSDVPPPTYSTPVPSAEDVLAYSTEFIIQETGRTSRAKSASRMSINHDKTTLCIHSSFVLFPC</sequence>
<evidence type="ECO:0000313" key="1">
    <source>
        <dbReference type="EMBL" id="KAF3770634.1"/>
    </source>
</evidence>
<proteinExistence type="predicted"/>
<dbReference type="EMBL" id="MU032344">
    <property type="protein sequence ID" value="KAF3770634.1"/>
    <property type="molecule type" value="Genomic_DNA"/>
</dbReference>
<protein>
    <submittedName>
        <fullName evidence="1">Uncharacterized protein</fullName>
    </submittedName>
</protein>